<feature type="transmembrane region" description="Helical" evidence="6">
    <location>
        <begin position="125"/>
        <end position="148"/>
    </location>
</feature>
<keyword evidence="4 6" id="KW-1133">Transmembrane helix</keyword>
<dbReference type="Proteomes" id="UP000262802">
    <property type="component" value="Chromosome"/>
</dbReference>
<dbReference type="OrthoDB" id="1493331at2"/>
<reference evidence="7 8" key="1">
    <citation type="submission" date="2018-09" db="EMBL/GenBank/DDBJ databases">
        <title>Hymenobacter medium sp. nov., isolated from R2A medium.</title>
        <authorList>
            <person name="Yingchao G."/>
        </authorList>
    </citation>
    <scope>NUCLEOTIDE SEQUENCE [LARGE SCALE GENOMIC DNA]</scope>
    <source>
        <strain evidence="8">sh-6</strain>
    </source>
</reference>
<keyword evidence="8" id="KW-1185">Reference proteome</keyword>
<dbReference type="Pfam" id="PF03706">
    <property type="entry name" value="LPG_synthase_TM"/>
    <property type="match status" value="1"/>
</dbReference>
<evidence type="ECO:0000256" key="1">
    <source>
        <dbReference type="ARBA" id="ARBA00004651"/>
    </source>
</evidence>
<keyword evidence="3 6" id="KW-0812">Transmembrane</keyword>
<feature type="transmembrane region" description="Helical" evidence="6">
    <location>
        <begin position="283"/>
        <end position="305"/>
    </location>
</feature>
<feature type="transmembrane region" description="Helical" evidence="6">
    <location>
        <begin position="50"/>
        <end position="70"/>
    </location>
</feature>
<dbReference type="AlphaFoldDB" id="A0A3B7R2A5"/>
<evidence type="ECO:0000313" key="8">
    <source>
        <dbReference type="Proteomes" id="UP000262802"/>
    </source>
</evidence>
<feature type="transmembrane region" description="Helical" evidence="6">
    <location>
        <begin position="253"/>
        <end position="276"/>
    </location>
</feature>
<dbReference type="KEGG" id="hyh:D3Y59_10625"/>
<dbReference type="PANTHER" id="PTHR39087:SF2">
    <property type="entry name" value="UPF0104 MEMBRANE PROTEIN MJ1595"/>
    <property type="match status" value="1"/>
</dbReference>
<feature type="transmembrane region" description="Helical" evidence="6">
    <location>
        <begin position="91"/>
        <end position="113"/>
    </location>
</feature>
<dbReference type="EMBL" id="CP032317">
    <property type="protein sequence ID" value="AYA37460.1"/>
    <property type="molecule type" value="Genomic_DNA"/>
</dbReference>
<dbReference type="RefSeq" id="WP_119445027.1">
    <property type="nucleotide sequence ID" value="NZ_CP032317.1"/>
</dbReference>
<feature type="transmembrane region" description="Helical" evidence="6">
    <location>
        <begin position="317"/>
        <end position="338"/>
    </location>
</feature>
<keyword evidence="2" id="KW-1003">Cell membrane</keyword>
<feature type="transmembrane region" description="Helical" evidence="6">
    <location>
        <begin position="169"/>
        <end position="191"/>
    </location>
</feature>
<dbReference type="PANTHER" id="PTHR39087">
    <property type="entry name" value="UPF0104 MEMBRANE PROTEIN MJ1595"/>
    <property type="match status" value="1"/>
</dbReference>
<protein>
    <submittedName>
        <fullName evidence="7">UPF0104 family protein</fullName>
    </submittedName>
</protein>
<dbReference type="GO" id="GO:0005886">
    <property type="term" value="C:plasma membrane"/>
    <property type="evidence" value="ECO:0007669"/>
    <property type="project" value="UniProtKB-SubCell"/>
</dbReference>
<evidence type="ECO:0000256" key="4">
    <source>
        <dbReference type="ARBA" id="ARBA00022989"/>
    </source>
</evidence>
<evidence type="ECO:0000256" key="6">
    <source>
        <dbReference type="SAM" id="Phobius"/>
    </source>
</evidence>
<feature type="transmembrane region" description="Helical" evidence="6">
    <location>
        <begin position="20"/>
        <end position="38"/>
    </location>
</feature>
<name>A0A3B7R2A5_9BACT</name>
<organism evidence="7 8">
    <name type="scientific">Hymenobacter oligotrophus</name>
    <dbReference type="NCBI Taxonomy" id="2319843"/>
    <lineage>
        <taxon>Bacteria</taxon>
        <taxon>Pseudomonadati</taxon>
        <taxon>Bacteroidota</taxon>
        <taxon>Cytophagia</taxon>
        <taxon>Cytophagales</taxon>
        <taxon>Hymenobacteraceae</taxon>
        <taxon>Hymenobacter</taxon>
    </lineage>
</organism>
<gene>
    <name evidence="7" type="ORF">D3Y59_10625</name>
</gene>
<comment type="subcellular location">
    <subcellularLocation>
        <location evidence="1">Cell membrane</location>
        <topology evidence="1">Multi-pass membrane protein</topology>
    </subcellularLocation>
</comment>
<keyword evidence="5 6" id="KW-0472">Membrane</keyword>
<dbReference type="InterPro" id="IPR022791">
    <property type="entry name" value="L-PG_synthase/AglD"/>
</dbReference>
<evidence type="ECO:0000256" key="3">
    <source>
        <dbReference type="ARBA" id="ARBA00022692"/>
    </source>
</evidence>
<accession>A0A3B7R2A5</accession>
<evidence type="ECO:0000256" key="2">
    <source>
        <dbReference type="ARBA" id="ARBA00022475"/>
    </source>
</evidence>
<sequence>MTTPQQDRQLLEKLSPSRMLLPVAIGLGVVGFMFWRSYQPGDLAPLADARPLWLLVVLAVLFVRDVGYMYRIRHISERQLSWRQSIDVIMIWELASCVLPSAVGGTTVATFIINKEGVPLGKSLAYVMATAMLDNLYFVVVVPFVLLLAGDTIYPTEVLDSGFITTLKVAFWLSYVLTFIYSGLMAWALLINPHVVKRLIMRLFSVRGLRRWRRRAWQHGSELVWASAQLRGNGWAYWSRAALSTAFVWTARYLVIGCLIAAFVPVSWATFGIIFARNLVYKVVLLVAITPGGAGFAEGAFPFFFRSFAGSATITNFILLLYRIATYYLYLVLGSVFLPRWVGRVFSKKVAHEVMAS</sequence>
<proteinExistence type="predicted"/>
<evidence type="ECO:0000313" key="7">
    <source>
        <dbReference type="EMBL" id="AYA37460.1"/>
    </source>
</evidence>
<evidence type="ECO:0000256" key="5">
    <source>
        <dbReference type="ARBA" id="ARBA00023136"/>
    </source>
</evidence>